<dbReference type="KEGG" id="alt:ambt_12020"/>
<evidence type="ECO:0000256" key="1">
    <source>
        <dbReference type="SAM" id="Phobius"/>
    </source>
</evidence>
<gene>
    <name evidence="2" type="ordered locus">ambt_12020</name>
</gene>
<dbReference type="Proteomes" id="UP000000683">
    <property type="component" value="Chromosome"/>
</dbReference>
<keyword evidence="1" id="KW-1133">Transmembrane helix</keyword>
<dbReference type="Pfam" id="PF13795">
    <property type="entry name" value="HupE_UreJ_2"/>
    <property type="match status" value="1"/>
</dbReference>
<dbReference type="HOGENOM" id="CLU_091372_0_0_6"/>
<dbReference type="InterPro" id="IPR032809">
    <property type="entry name" value="Put_HupE_UreJ"/>
</dbReference>
<feature type="transmembrane region" description="Helical" evidence="1">
    <location>
        <begin position="91"/>
        <end position="110"/>
    </location>
</feature>
<dbReference type="AlphaFoldDB" id="F5ZDG2"/>
<dbReference type="EMBL" id="CP002339">
    <property type="protein sequence ID" value="AEF03924.1"/>
    <property type="molecule type" value="Genomic_DNA"/>
</dbReference>
<keyword evidence="3" id="KW-1185">Reference proteome</keyword>
<sequence>MNNAVVKNTLTRFLLAFLPAFPLAGILVFLLATPSALAHGVAQQDQGFLSNASGVHIWPFMYLGAKHMVTGYDHLLYLVGVIFFLSKFRDIAIFVSLFALGHSITLLLGVLSGLHVNPYLIDAIIGISICYKALENLSKFRFLNPKMAVFGFGLAHGFGLSSKLQDLALATNGLIPNMLAFNLGVEIGQLLALVMLLSSLSWLHRQPHYPAISNAVNMGLFGAGLMLFGLHITGYLLG</sequence>
<dbReference type="OrthoDB" id="9808870at2"/>
<reference evidence="2 3" key="1">
    <citation type="journal article" date="2011" name="J. Bacteriol.">
        <title>Complete genome sequence of the polycyclic aromatic hydrocarbon-degrading bacterium Alteromonas sp. strain SN2.</title>
        <authorList>
            <person name="Jin H.M."/>
            <person name="Jeong H."/>
            <person name="Moon E.J."/>
            <person name="Math R.K."/>
            <person name="Lee K."/>
            <person name="Kim H.J."/>
            <person name="Jeon C.O."/>
            <person name="Oh T.K."/>
            <person name="Kim J.F."/>
        </authorList>
    </citation>
    <scope>NUCLEOTIDE SEQUENCE [LARGE SCALE GENOMIC DNA]</scope>
    <source>
        <strain evidence="3">JCM 17741 / KACC 18427 / KCTC 11700BP / SN2</strain>
    </source>
</reference>
<proteinExistence type="predicted"/>
<feature type="transmembrane region" description="Helical" evidence="1">
    <location>
        <begin position="215"/>
        <end position="237"/>
    </location>
</feature>
<dbReference type="RefSeq" id="WP_013784855.1">
    <property type="nucleotide sequence ID" value="NC_015554.1"/>
</dbReference>
<dbReference type="eggNOG" id="COG2370">
    <property type="taxonomic scope" value="Bacteria"/>
</dbReference>
<accession>F5ZDG2</accession>
<keyword evidence="1" id="KW-0472">Membrane</keyword>
<protein>
    <submittedName>
        <fullName evidence="2">Transmembrane protein</fullName>
    </submittedName>
</protein>
<evidence type="ECO:0000313" key="2">
    <source>
        <dbReference type="EMBL" id="AEF03924.1"/>
    </source>
</evidence>
<name>F5ZDG2_ALTNA</name>
<feature type="transmembrane region" description="Helical" evidence="1">
    <location>
        <begin position="179"/>
        <end position="203"/>
    </location>
</feature>
<feature type="transmembrane region" description="Helical" evidence="1">
    <location>
        <begin position="64"/>
        <end position="84"/>
    </location>
</feature>
<evidence type="ECO:0000313" key="3">
    <source>
        <dbReference type="Proteomes" id="UP000000683"/>
    </source>
</evidence>
<keyword evidence="1 2" id="KW-0812">Transmembrane</keyword>
<organism evidence="2 3">
    <name type="scientific">Alteromonas naphthalenivorans</name>
    <dbReference type="NCBI Taxonomy" id="715451"/>
    <lineage>
        <taxon>Bacteria</taxon>
        <taxon>Pseudomonadati</taxon>
        <taxon>Pseudomonadota</taxon>
        <taxon>Gammaproteobacteria</taxon>
        <taxon>Alteromonadales</taxon>
        <taxon>Alteromonadaceae</taxon>
        <taxon>Alteromonas/Salinimonas group</taxon>
        <taxon>Alteromonas</taxon>
    </lineage>
</organism>